<dbReference type="Proteomes" id="UP001319060">
    <property type="component" value="Unassembled WGS sequence"/>
</dbReference>
<comment type="caution">
    <text evidence="2">The sequence shown here is derived from an EMBL/GenBank/DDBJ whole genome shotgun (WGS) entry which is preliminary data.</text>
</comment>
<gene>
    <name evidence="2" type="ORF">JYA64_07910</name>
</gene>
<evidence type="ECO:0000313" key="2">
    <source>
        <dbReference type="EMBL" id="MBN3545214.1"/>
    </source>
</evidence>
<name>A0ABS2ZD10_9BACL</name>
<evidence type="ECO:0000313" key="3">
    <source>
        <dbReference type="Proteomes" id="UP001319060"/>
    </source>
</evidence>
<evidence type="ECO:0008006" key="4">
    <source>
        <dbReference type="Google" id="ProtNLM"/>
    </source>
</evidence>
<accession>A0ABS2ZD10</accession>
<reference evidence="2 3" key="1">
    <citation type="submission" date="2021-01" db="EMBL/GenBank/DDBJ databases">
        <title>Genome Sequencing of Type Strains.</title>
        <authorList>
            <person name="Lemaire J.F."/>
            <person name="Inderbitzin P."/>
            <person name="Collins S.B."/>
            <person name="Wespe N."/>
            <person name="Knight-Connoni V."/>
        </authorList>
    </citation>
    <scope>NUCLEOTIDE SEQUENCE [LARGE SCALE GENOMIC DNA]</scope>
    <source>
        <strain evidence="2 3">DSM 14730</strain>
    </source>
</reference>
<feature type="transmembrane region" description="Helical" evidence="1">
    <location>
        <begin position="33"/>
        <end position="57"/>
    </location>
</feature>
<organism evidence="2 3">
    <name type="scientific">Fictibacillus barbaricus</name>
    <dbReference type="NCBI Taxonomy" id="182136"/>
    <lineage>
        <taxon>Bacteria</taxon>
        <taxon>Bacillati</taxon>
        <taxon>Bacillota</taxon>
        <taxon>Bacilli</taxon>
        <taxon>Bacillales</taxon>
        <taxon>Fictibacillaceae</taxon>
        <taxon>Fictibacillus</taxon>
    </lineage>
</organism>
<proteinExistence type="predicted"/>
<evidence type="ECO:0000256" key="1">
    <source>
        <dbReference type="SAM" id="Phobius"/>
    </source>
</evidence>
<protein>
    <recommendedName>
        <fullName evidence="4">DUF4064 domain-containing protein</fullName>
    </recommendedName>
</protein>
<feature type="transmembrane region" description="Helical" evidence="1">
    <location>
        <begin position="69"/>
        <end position="90"/>
    </location>
</feature>
<keyword evidence="1" id="KW-0472">Membrane</keyword>
<dbReference type="RefSeq" id="WP_205724005.1">
    <property type="nucleotide sequence ID" value="NZ_JAFHKS010000042.1"/>
</dbReference>
<keyword evidence="1" id="KW-0812">Transmembrane</keyword>
<keyword evidence="1" id="KW-1133">Transmembrane helix</keyword>
<keyword evidence="3" id="KW-1185">Reference proteome</keyword>
<sequence>MNLRFGRLSLWFCAAGILLTAWPFIVRDSVAQQVAVFLFAGIMLYFIGVILSIIAIVKKEAGKSKFFGVFFILLIAVLSIFSLLLLSLGIGGK</sequence>
<dbReference type="EMBL" id="JAFHKS010000042">
    <property type="protein sequence ID" value="MBN3545214.1"/>
    <property type="molecule type" value="Genomic_DNA"/>
</dbReference>